<organism evidence="2 3">
    <name type="scientific">Ceratosolen solmsi marchali</name>
    <dbReference type="NCBI Taxonomy" id="326594"/>
    <lineage>
        <taxon>Eukaryota</taxon>
        <taxon>Metazoa</taxon>
        <taxon>Ecdysozoa</taxon>
        <taxon>Arthropoda</taxon>
        <taxon>Hexapoda</taxon>
        <taxon>Insecta</taxon>
        <taxon>Pterygota</taxon>
        <taxon>Neoptera</taxon>
        <taxon>Endopterygota</taxon>
        <taxon>Hymenoptera</taxon>
        <taxon>Apocrita</taxon>
        <taxon>Proctotrupomorpha</taxon>
        <taxon>Chalcidoidea</taxon>
        <taxon>Agaonidae</taxon>
        <taxon>Agaoninae</taxon>
        <taxon>Ceratosolen</taxon>
    </lineage>
</organism>
<name>A0AAJ6YT11_9HYME</name>
<evidence type="ECO:0000313" key="3">
    <source>
        <dbReference type="RefSeq" id="XP_011503752.1"/>
    </source>
</evidence>
<gene>
    <name evidence="3" type="primary">LOC105366863</name>
</gene>
<dbReference type="GeneID" id="105366863"/>
<reference evidence="3" key="1">
    <citation type="submission" date="2025-08" db="UniProtKB">
        <authorList>
            <consortium name="RefSeq"/>
        </authorList>
    </citation>
    <scope>IDENTIFICATION</scope>
</reference>
<dbReference type="RefSeq" id="XP_011503752.1">
    <property type="nucleotide sequence ID" value="XM_011505450.1"/>
</dbReference>
<dbReference type="Proteomes" id="UP000695007">
    <property type="component" value="Unplaced"/>
</dbReference>
<feature type="compositionally biased region" description="Basic and acidic residues" evidence="1">
    <location>
        <begin position="56"/>
        <end position="70"/>
    </location>
</feature>
<keyword evidence="2" id="KW-1185">Reference proteome</keyword>
<dbReference type="KEGG" id="csol:105366863"/>
<sequence>MGIRENNQYIAYPQECFCHLYFTGHKSTTALPSLKRLTTFWPFPYTPYYTRRTERPVIREQEYDSPDENRSNGGSDVAGQSTGSSYIIRWSTPQLMIVAVQYILTGPYISPYAPQAGN</sequence>
<evidence type="ECO:0000256" key="1">
    <source>
        <dbReference type="SAM" id="MobiDB-lite"/>
    </source>
</evidence>
<feature type="compositionally biased region" description="Polar residues" evidence="1">
    <location>
        <begin position="71"/>
        <end position="80"/>
    </location>
</feature>
<proteinExistence type="predicted"/>
<feature type="region of interest" description="Disordered" evidence="1">
    <location>
        <begin position="56"/>
        <end position="80"/>
    </location>
</feature>
<protein>
    <submittedName>
        <fullName evidence="3">Uncharacterized protein LOC105366863</fullName>
    </submittedName>
</protein>
<dbReference type="AlphaFoldDB" id="A0AAJ6YT11"/>
<evidence type="ECO:0000313" key="2">
    <source>
        <dbReference type="Proteomes" id="UP000695007"/>
    </source>
</evidence>
<accession>A0AAJ6YT11</accession>